<reference evidence="2 3" key="1">
    <citation type="submission" date="2016-03" db="EMBL/GenBank/DDBJ databases">
        <authorList>
            <person name="Ploux O."/>
        </authorList>
    </citation>
    <scope>NUCLEOTIDE SEQUENCE [LARGE SCALE GENOMIC DNA]</scope>
    <source>
        <strain evidence="2 3">URUG2</strain>
    </source>
</reference>
<organism evidence="2 3">
    <name type="scientific">Ramularia collo-cygni</name>
    <dbReference type="NCBI Taxonomy" id="112498"/>
    <lineage>
        <taxon>Eukaryota</taxon>
        <taxon>Fungi</taxon>
        <taxon>Dikarya</taxon>
        <taxon>Ascomycota</taxon>
        <taxon>Pezizomycotina</taxon>
        <taxon>Dothideomycetes</taxon>
        <taxon>Dothideomycetidae</taxon>
        <taxon>Mycosphaerellales</taxon>
        <taxon>Mycosphaerellaceae</taxon>
        <taxon>Ramularia</taxon>
    </lineage>
</organism>
<name>A0A2D3V1E0_9PEZI</name>
<keyword evidence="3" id="KW-1185">Reference proteome</keyword>
<gene>
    <name evidence="2" type="ORF">RCC_12204</name>
</gene>
<evidence type="ECO:0000313" key="3">
    <source>
        <dbReference type="Proteomes" id="UP000225277"/>
    </source>
</evidence>
<dbReference type="GeneID" id="35606758"/>
<dbReference type="RefSeq" id="XP_023622216.1">
    <property type="nucleotide sequence ID" value="XM_023766448.1"/>
</dbReference>
<feature type="compositionally biased region" description="Polar residues" evidence="1">
    <location>
        <begin position="21"/>
        <end position="43"/>
    </location>
</feature>
<feature type="region of interest" description="Disordered" evidence="1">
    <location>
        <begin position="20"/>
        <end position="47"/>
    </location>
</feature>
<feature type="region of interest" description="Disordered" evidence="1">
    <location>
        <begin position="62"/>
        <end position="91"/>
    </location>
</feature>
<dbReference type="EMBL" id="FJUY01000001">
    <property type="protein sequence ID" value="CZT15319.1"/>
    <property type="molecule type" value="Genomic_DNA"/>
</dbReference>
<dbReference type="AlphaFoldDB" id="A0A2D3V1E0"/>
<evidence type="ECO:0000313" key="2">
    <source>
        <dbReference type="EMBL" id="CZT15319.1"/>
    </source>
</evidence>
<accession>A0A2D3V1E0</accession>
<protein>
    <submittedName>
        <fullName evidence="2">Uncharacterized protein</fullName>
    </submittedName>
</protein>
<dbReference type="Proteomes" id="UP000225277">
    <property type="component" value="Unassembled WGS sequence"/>
</dbReference>
<evidence type="ECO:0000256" key="1">
    <source>
        <dbReference type="SAM" id="MobiDB-lite"/>
    </source>
</evidence>
<sequence length="305" mass="35051">MDGFGDIITSIDTDLTTSKDGTSAINGRTFTSDNRTPVSTEENFTGDKDAAKATRVCANRSTQVMESTKDIPSPLHYEERPQNENEPPAPSFVTIEDEEKLRCTQGNGRRRDAALVILTKLLPLIKVKPAHCPLLYSYYESVAAYVNCIDEFINTRGRTWFYPPKLYYLSTVNPRVKVDVYSRIVDEKREAALSVITLEGEVDAKMLDYLRLLGRLRKAELEARLQWEDMEKSCDRFVRKQGCGNWYVRTRAQEKEYVNALFAKWGVDGSKWLEKQWQGKDMRMRRFWARVGIEVLCGDGKRKGY</sequence>
<proteinExistence type="predicted"/>